<proteinExistence type="inferred from homology"/>
<name>A0ABQ6F0G4_9VIBR</name>
<reference evidence="3" key="1">
    <citation type="journal article" date="2019" name="Int. J. Syst. Evol. Microbiol.">
        <title>The Global Catalogue of Microorganisms (GCM) 10K type strain sequencing project: providing services to taxonomists for standard genome sequencing and annotation.</title>
        <authorList>
            <consortium name="The Broad Institute Genomics Platform"/>
            <consortium name="The Broad Institute Genome Sequencing Center for Infectious Disease"/>
            <person name="Wu L."/>
            <person name="Ma J."/>
        </authorList>
    </citation>
    <scope>NUCLEOTIDE SEQUENCE [LARGE SCALE GENOMIC DNA]</scope>
    <source>
        <strain evidence="3">NBRC 108723</strain>
    </source>
</reference>
<dbReference type="InterPro" id="IPR003744">
    <property type="entry name" value="YhhQ"/>
</dbReference>
<dbReference type="Proteomes" id="UP001157138">
    <property type="component" value="Unassembled WGS sequence"/>
</dbReference>
<dbReference type="RefSeq" id="WP_284192853.1">
    <property type="nucleotide sequence ID" value="NZ_BSPW01000061.1"/>
</dbReference>
<dbReference type="PANTHER" id="PTHR34300:SF1">
    <property type="entry name" value="QUEUOSINE PRECURSOR TRANSPORTER"/>
    <property type="match status" value="1"/>
</dbReference>
<feature type="transmembrane region" description="Helical" evidence="1">
    <location>
        <begin position="107"/>
        <end position="127"/>
    </location>
</feature>
<organism evidence="2 3">
    <name type="scientific">Vibrio zhanjiangensis</name>
    <dbReference type="NCBI Taxonomy" id="1046128"/>
    <lineage>
        <taxon>Bacteria</taxon>
        <taxon>Pseudomonadati</taxon>
        <taxon>Pseudomonadota</taxon>
        <taxon>Gammaproteobacteria</taxon>
        <taxon>Vibrionales</taxon>
        <taxon>Vibrionaceae</taxon>
        <taxon>Vibrio</taxon>
    </lineage>
</organism>
<keyword evidence="1" id="KW-0812">Transmembrane</keyword>
<comment type="subcellular location">
    <subcellularLocation>
        <location evidence="1">Cell inner membrane</location>
        <topology evidence="1">Multi-pass membrane protein</topology>
    </subcellularLocation>
</comment>
<dbReference type="Pfam" id="PF02592">
    <property type="entry name" value="Vut_1"/>
    <property type="match status" value="1"/>
</dbReference>
<dbReference type="PANTHER" id="PTHR34300">
    <property type="entry name" value="QUEUOSINE PRECURSOR TRANSPORTER-RELATED"/>
    <property type="match status" value="1"/>
</dbReference>
<accession>A0ABQ6F0G4</accession>
<keyword evidence="1" id="KW-1133">Transmembrane helix</keyword>
<evidence type="ECO:0000313" key="2">
    <source>
        <dbReference type="EMBL" id="GLT18982.1"/>
    </source>
</evidence>
<evidence type="ECO:0000313" key="3">
    <source>
        <dbReference type="Proteomes" id="UP001157138"/>
    </source>
</evidence>
<keyword evidence="1" id="KW-0997">Cell inner membrane</keyword>
<sequence length="222" mass="25165">MSRFSPAQQRKALLLLVLFHLVIIASSNYLVQLPFTLFGLHTTWGAFTFPFIFLATDLTVRIFGPQLARRIIFWVMLPALAVSYGLSVVFFEGQFQGFAHLGEFNLFVARIAIASFMAYLLGQILDVHVFNRLRQMKHWWIAPTCSTLVGNALDTLAFFSIAFYQSPDPFMAEHWGEIALVDYGFKLIISLGLFVPMYGVLLNYLVKKITAVNPDFRVLGVN</sequence>
<feature type="transmembrane region" description="Helical" evidence="1">
    <location>
        <begin position="12"/>
        <end position="31"/>
    </location>
</feature>
<comment type="caution">
    <text evidence="2">The sequence shown here is derived from an EMBL/GenBank/DDBJ whole genome shotgun (WGS) entry which is preliminary data.</text>
</comment>
<protein>
    <recommendedName>
        <fullName evidence="1">Probable queuosine precursor transporter</fullName>
        <shortName evidence="1">Q precursor transporter</shortName>
    </recommendedName>
</protein>
<dbReference type="EMBL" id="BSPW01000061">
    <property type="protein sequence ID" value="GLT18982.1"/>
    <property type="molecule type" value="Genomic_DNA"/>
</dbReference>
<keyword evidence="1" id="KW-0472">Membrane</keyword>
<keyword evidence="1" id="KW-0813">Transport</keyword>
<evidence type="ECO:0000256" key="1">
    <source>
        <dbReference type="HAMAP-Rule" id="MF_02088"/>
    </source>
</evidence>
<feature type="transmembrane region" description="Helical" evidence="1">
    <location>
        <begin position="139"/>
        <end position="163"/>
    </location>
</feature>
<dbReference type="NCBIfam" id="NF008406">
    <property type="entry name" value="PRK11212.1"/>
    <property type="match status" value="1"/>
</dbReference>
<keyword evidence="3" id="KW-1185">Reference proteome</keyword>
<feature type="transmembrane region" description="Helical" evidence="1">
    <location>
        <begin position="71"/>
        <end position="91"/>
    </location>
</feature>
<dbReference type="HAMAP" id="MF_02088">
    <property type="entry name" value="Q_prec_transport"/>
    <property type="match status" value="1"/>
</dbReference>
<keyword evidence="1" id="KW-1003">Cell membrane</keyword>
<feature type="transmembrane region" description="Helical" evidence="1">
    <location>
        <begin position="183"/>
        <end position="206"/>
    </location>
</feature>
<dbReference type="NCBIfam" id="TIGR00697">
    <property type="entry name" value="queuosine precursor transporter"/>
    <property type="match status" value="1"/>
</dbReference>
<comment type="function">
    <text evidence="1">Involved in the import of queuosine (Q) precursors, required for Q precursor salvage.</text>
</comment>
<feature type="transmembrane region" description="Helical" evidence="1">
    <location>
        <begin position="43"/>
        <end position="64"/>
    </location>
</feature>
<comment type="similarity">
    <text evidence="1">Belongs to the vitamin uptake transporter (VUT/ECF) (TC 2.A.88) family. Q precursor transporter subfamily.</text>
</comment>
<gene>
    <name evidence="2" type="ORF">GCM10007938_27640</name>
</gene>